<dbReference type="PANTHER" id="PTHR23024:SF658">
    <property type="entry name" value="ALPHA_BETA HYDROLASE FOLD-3 DOMAIN-CONTAINING PROTEIN"/>
    <property type="match status" value="1"/>
</dbReference>
<gene>
    <name evidence="5" type="ORF">URODEC1_LOCUS64283</name>
</gene>
<evidence type="ECO:0000256" key="2">
    <source>
        <dbReference type="ARBA" id="ARBA00022801"/>
    </source>
</evidence>
<keyword evidence="6" id="KW-1185">Reference proteome</keyword>
<dbReference type="AlphaFoldDB" id="A0ABC9BDU1"/>
<organism evidence="5 6">
    <name type="scientific">Urochloa decumbens</name>
    <dbReference type="NCBI Taxonomy" id="240449"/>
    <lineage>
        <taxon>Eukaryota</taxon>
        <taxon>Viridiplantae</taxon>
        <taxon>Streptophyta</taxon>
        <taxon>Embryophyta</taxon>
        <taxon>Tracheophyta</taxon>
        <taxon>Spermatophyta</taxon>
        <taxon>Magnoliopsida</taxon>
        <taxon>Liliopsida</taxon>
        <taxon>Poales</taxon>
        <taxon>Poaceae</taxon>
        <taxon>PACMAD clade</taxon>
        <taxon>Panicoideae</taxon>
        <taxon>Panicodae</taxon>
        <taxon>Paniceae</taxon>
        <taxon>Melinidinae</taxon>
        <taxon>Urochloa</taxon>
    </lineage>
</organism>
<proteinExistence type="inferred from homology"/>
<keyword evidence="2" id="KW-0378">Hydrolase</keyword>
<dbReference type="InterPro" id="IPR002168">
    <property type="entry name" value="Lipase_GDXG_HIS_AS"/>
</dbReference>
<protein>
    <recommendedName>
        <fullName evidence="4">Alpha/beta hydrolase fold-3 domain-containing protein</fullName>
    </recommendedName>
</protein>
<evidence type="ECO:0000256" key="1">
    <source>
        <dbReference type="ARBA" id="ARBA00010515"/>
    </source>
</evidence>
<dbReference type="InterPro" id="IPR050466">
    <property type="entry name" value="Carboxylest/Gibb_receptor"/>
</dbReference>
<feature type="region of interest" description="Disordered" evidence="3">
    <location>
        <begin position="333"/>
        <end position="352"/>
    </location>
</feature>
<dbReference type="SUPFAM" id="SSF53474">
    <property type="entry name" value="alpha/beta-Hydrolases"/>
    <property type="match status" value="1"/>
</dbReference>
<dbReference type="Proteomes" id="UP001497457">
    <property type="component" value="Chromosome 25rd"/>
</dbReference>
<evidence type="ECO:0000313" key="5">
    <source>
        <dbReference type="EMBL" id="CAL4999328.1"/>
    </source>
</evidence>
<dbReference type="InterPro" id="IPR013094">
    <property type="entry name" value="AB_hydrolase_3"/>
</dbReference>
<evidence type="ECO:0000256" key="3">
    <source>
        <dbReference type="SAM" id="MobiDB-lite"/>
    </source>
</evidence>
<evidence type="ECO:0000313" key="6">
    <source>
        <dbReference type="Proteomes" id="UP001497457"/>
    </source>
</evidence>
<dbReference type="PROSITE" id="PS01173">
    <property type="entry name" value="LIPASE_GDXG_HIS"/>
    <property type="match status" value="1"/>
</dbReference>
<dbReference type="PANTHER" id="PTHR23024">
    <property type="entry name" value="ARYLACETAMIDE DEACETYLASE"/>
    <property type="match status" value="1"/>
</dbReference>
<accession>A0ABC9BDU1</accession>
<evidence type="ECO:0000259" key="4">
    <source>
        <dbReference type="Pfam" id="PF07859"/>
    </source>
</evidence>
<reference evidence="5 6" key="2">
    <citation type="submission" date="2024-10" db="EMBL/GenBank/DDBJ databases">
        <authorList>
            <person name="Ryan C."/>
        </authorList>
    </citation>
    <scope>NUCLEOTIDE SEQUENCE [LARGE SCALE GENOMIC DNA]</scope>
</reference>
<dbReference type="Gene3D" id="3.40.50.1820">
    <property type="entry name" value="alpha/beta hydrolase"/>
    <property type="match status" value="1"/>
</dbReference>
<name>A0ABC9BDU1_9POAL</name>
<comment type="similarity">
    <text evidence="1">Belongs to the 'GDXG' lipolytic enzyme family.</text>
</comment>
<reference evidence="6" key="1">
    <citation type="submission" date="2024-06" db="EMBL/GenBank/DDBJ databases">
        <authorList>
            <person name="Ryan C."/>
        </authorList>
    </citation>
    <scope>NUCLEOTIDE SEQUENCE [LARGE SCALE GENOMIC DNA]</scope>
</reference>
<dbReference type="GO" id="GO:0016787">
    <property type="term" value="F:hydrolase activity"/>
    <property type="evidence" value="ECO:0007669"/>
    <property type="project" value="UniProtKB-KW"/>
</dbReference>
<sequence>MDPDAEVDVDMSPYLIRYKSGRVRRLMGTSRVAAGTDAATGVTSKDVSLDAAGLAARLYIPTDVLGKPGEKLPLLVYFHGGAFSVHSAFSGAYSRFLNALVSAARAVAVSVDFRLAPEHPVPVAYDDAWAALRWAVAATCGRAAGSRPGPEEPWLAEHGNVASVFVAGDSTGGNIAHNVAMRAGRIGFGLPGGAKIEGMVLLHPYFRGGELLPSELTEPRSLERAERWWAFVTAGRYGIDHPFVNPLAMAAAEWAALGCRRALVTVAGLDKMRDRGRRYVEALRASGAWAGDEAVLYEDRGVRHVFFLRKSEGSDKARKDMVAAVASFMASSSAEGRCGPSMCSSSSSDAKL</sequence>
<dbReference type="EMBL" id="OZ075135">
    <property type="protein sequence ID" value="CAL4999328.1"/>
    <property type="molecule type" value="Genomic_DNA"/>
</dbReference>
<dbReference type="Pfam" id="PF07859">
    <property type="entry name" value="Abhydrolase_3"/>
    <property type="match status" value="1"/>
</dbReference>
<feature type="domain" description="Alpha/beta hydrolase fold-3" evidence="4">
    <location>
        <begin position="75"/>
        <end position="307"/>
    </location>
</feature>
<dbReference type="InterPro" id="IPR029058">
    <property type="entry name" value="AB_hydrolase_fold"/>
</dbReference>